<reference evidence="14 15" key="1">
    <citation type="submission" date="2013-07" db="EMBL/GenBank/DDBJ databases">
        <title>Genome of Archaeoglobus fulgidus.</title>
        <authorList>
            <person name="Fiebig A."/>
            <person name="Birkeland N.-K."/>
        </authorList>
    </citation>
    <scope>NUCLEOTIDE SEQUENCE [LARGE SCALE GENOMIC DNA]</scope>
    <source>
        <strain evidence="14 15">DSM 8774</strain>
    </source>
</reference>
<dbReference type="GeneID" id="24794570"/>
<dbReference type="InterPro" id="IPR050277">
    <property type="entry name" value="Sodium:Solute_Symporter"/>
</dbReference>
<dbReference type="Pfam" id="PF00474">
    <property type="entry name" value="SSF"/>
    <property type="match status" value="1"/>
</dbReference>
<feature type="transmembrane region" description="Helical" evidence="13">
    <location>
        <begin position="446"/>
        <end position="464"/>
    </location>
</feature>
<proteinExistence type="inferred from homology"/>
<evidence type="ECO:0000313" key="14">
    <source>
        <dbReference type="EMBL" id="AIG97842.1"/>
    </source>
</evidence>
<dbReference type="AlphaFoldDB" id="A0A075WDR8"/>
<dbReference type="GO" id="GO:0005886">
    <property type="term" value="C:plasma membrane"/>
    <property type="evidence" value="ECO:0007669"/>
    <property type="project" value="UniProtKB-SubCell"/>
</dbReference>
<evidence type="ECO:0000256" key="1">
    <source>
        <dbReference type="ARBA" id="ARBA00004651"/>
    </source>
</evidence>
<name>A0A075WDR8_ARCFL</name>
<feature type="transmembrane region" description="Helical" evidence="13">
    <location>
        <begin position="119"/>
        <end position="148"/>
    </location>
</feature>
<dbReference type="EMBL" id="CP006577">
    <property type="protein sequence ID" value="AIG97842.1"/>
    <property type="molecule type" value="Genomic_DNA"/>
</dbReference>
<evidence type="ECO:0000256" key="9">
    <source>
        <dbReference type="ARBA" id="ARBA00023065"/>
    </source>
</evidence>
<sequence>MAQVEAPVIGITVLYFLAIIIIGYYSRQRLKSATDYYVAGRQVGAVVNGLALESTYLSPASMLGLPAYIFILGYPFWWAMSAIIAGMPIATLLTASALRKYAPTSFADYYADRYNDQRLRWLVGIVTVIGAVLYITLSLVGMALFLLAVAKVPYIIGLIVGTIIVMLYVVWGGMIATSWNAAFQAFLMTVAAVIAAAVIVIKLGGLGGFYEAVLANNPKFWNTPSDPEPPHLLSGTWIAVIGWFFVWHYGFATMPYTVVRFFTTMDIKTARRSIFWCTLAAGIFYMALEIIGAASKLMIETGPMGGEGANAVKILQSYMAQYGVGGWTDYSMIAAVEALQNPWVLGILCAGGLAIAMSTAAGWVMVVNTLLTRDWGDMLLKSKFAKEKPVTLARIISVIFLVVGFLVAINPPGLVLDLSGWAFVVIISALGPGLVLGLWWKRATRAAMWTTAIIMTPLHLYAWLKAKLVLGHHAFFFLNDVLFGNAKALITPHQVWAIPVGFLLFIIVSLITKPVEEEAVQKYCVELTKEV</sequence>
<evidence type="ECO:0000256" key="10">
    <source>
        <dbReference type="ARBA" id="ARBA00023136"/>
    </source>
</evidence>
<dbReference type="PANTHER" id="PTHR48086">
    <property type="entry name" value="SODIUM/PROLINE SYMPORTER-RELATED"/>
    <property type="match status" value="1"/>
</dbReference>
<dbReference type="HOGENOM" id="CLU_018808_15_1_2"/>
<evidence type="ECO:0000256" key="5">
    <source>
        <dbReference type="ARBA" id="ARBA00022692"/>
    </source>
</evidence>
<evidence type="ECO:0000256" key="8">
    <source>
        <dbReference type="ARBA" id="ARBA00023053"/>
    </source>
</evidence>
<evidence type="ECO:0000256" key="4">
    <source>
        <dbReference type="ARBA" id="ARBA00022475"/>
    </source>
</evidence>
<dbReference type="PANTHER" id="PTHR48086:SF3">
    <property type="entry name" value="SODIUM_PROLINE SYMPORTER"/>
    <property type="match status" value="1"/>
</dbReference>
<keyword evidence="11" id="KW-0739">Sodium transport</keyword>
<accession>A0A075WDR8</accession>
<evidence type="ECO:0000256" key="7">
    <source>
        <dbReference type="ARBA" id="ARBA00022989"/>
    </source>
</evidence>
<keyword evidence="6" id="KW-0769">Symport</keyword>
<dbReference type="Gene3D" id="1.20.1730.10">
    <property type="entry name" value="Sodium/glucose cotransporter"/>
    <property type="match status" value="1"/>
</dbReference>
<evidence type="ECO:0000313" key="15">
    <source>
        <dbReference type="Proteomes" id="UP000028501"/>
    </source>
</evidence>
<comment type="similarity">
    <text evidence="2 12">Belongs to the sodium:solute symporter (SSF) (TC 2.A.21) family.</text>
</comment>
<dbReference type="RefSeq" id="WP_048095446.1">
    <property type="nucleotide sequence ID" value="NZ_CP006577.1"/>
</dbReference>
<dbReference type="Proteomes" id="UP000028501">
    <property type="component" value="Chromosome"/>
</dbReference>
<dbReference type="GO" id="GO:0015293">
    <property type="term" value="F:symporter activity"/>
    <property type="evidence" value="ECO:0007669"/>
    <property type="project" value="UniProtKB-KW"/>
</dbReference>
<feature type="transmembrane region" description="Helical" evidence="13">
    <location>
        <begin position="186"/>
        <end position="210"/>
    </location>
</feature>
<gene>
    <name evidence="14" type="ORF">AFULGI_00010590</name>
</gene>
<keyword evidence="8" id="KW-0915">Sodium</keyword>
<evidence type="ECO:0000256" key="13">
    <source>
        <dbReference type="SAM" id="Phobius"/>
    </source>
</evidence>
<keyword evidence="7 13" id="KW-1133">Transmembrane helix</keyword>
<evidence type="ECO:0000256" key="6">
    <source>
        <dbReference type="ARBA" id="ARBA00022847"/>
    </source>
</evidence>
<feature type="transmembrane region" description="Helical" evidence="13">
    <location>
        <begin position="6"/>
        <end position="25"/>
    </location>
</feature>
<evidence type="ECO:0000256" key="12">
    <source>
        <dbReference type="RuleBase" id="RU362091"/>
    </source>
</evidence>
<feature type="transmembrane region" description="Helical" evidence="13">
    <location>
        <begin position="154"/>
        <end position="174"/>
    </location>
</feature>
<feature type="transmembrane region" description="Helical" evidence="13">
    <location>
        <begin position="421"/>
        <end position="439"/>
    </location>
</feature>
<dbReference type="GO" id="GO:0006814">
    <property type="term" value="P:sodium ion transport"/>
    <property type="evidence" value="ECO:0007669"/>
    <property type="project" value="UniProtKB-KW"/>
</dbReference>
<dbReference type="PROSITE" id="PS50283">
    <property type="entry name" value="NA_SOLUT_SYMP_3"/>
    <property type="match status" value="1"/>
</dbReference>
<feature type="transmembrane region" description="Helical" evidence="13">
    <location>
        <begin position="343"/>
        <end position="371"/>
    </location>
</feature>
<keyword evidence="5 13" id="KW-0812">Transmembrane</keyword>
<feature type="transmembrane region" description="Helical" evidence="13">
    <location>
        <begin position="273"/>
        <end position="294"/>
    </location>
</feature>
<dbReference type="InterPro" id="IPR001734">
    <property type="entry name" value="Na/solute_symporter"/>
</dbReference>
<protein>
    <submittedName>
        <fullName evidence="14">Putative symporter</fullName>
    </submittedName>
</protein>
<feature type="transmembrane region" description="Helical" evidence="13">
    <location>
        <begin position="77"/>
        <end position="98"/>
    </location>
</feature>
<evidence type="ECO:0000256" key="11">
    <source>
        <dbReference type="ARBA" id="ARBA00023201"/>
    </source>
</evidence>
<dbReference type="KEGG" id="afg:AFULGI_00010590"/>
<evidence type="ECO:0000256" key="3">
    <source>
        <dbReference type="ARBA" id="ARBA00022448"/>
    </source>
</evidence>
<keyword evidence="9" id="KW-0406">Ion transport</keyword>
<keyword evidence="4" id="KW-1003">Cell membrane</keyword>
<evidence type="ECO:0000256" key="2">
    <source>
        <dbReference type="ARBA" id="ARBA00006434"/>
    </source>
</evidence>
<feature type="transmembrane region" description="Helical" evidence="13">
    <location>
        <begin position="392"/>
        <end position="409"/>
    </location>
</feature>
<feature type="transmembrane region" description="Helical" evidence="13">
    <location>
        <begin position="495"/>
        <end position="512"/>
    </location>
</feature>
<feature type="transmembrane region" description="Helical" evidence="13">
    <location>
        <begin position="46"/>
        <end position="71"/>
    </location>
</feature>
<comment type="subcellular location">
    <subcellularLocation>
        <location evidence="1">Cell membrane</location>
        <topology evidence="1">Multi-pass membrane protein</topology>
    </subcellularLocation>
</comment>
<dbReference type="InterPro" id="IPR038377">
    <property type="entry name" value="Na/Glc_symporter_sf"/>
</dbReference>
<feature type="transmembrane region" description="Helical" evidence="13">
    <location>
        <begin position="230"/>
        <end position="252"/>
    </location>
</feature>
<keyword evidence="3" id="KW-0813">Transport</keyword>
<keyword evidence="10 13" id="KW-0472">Membrane</keyword>
<organism evidence="14 15">
    <name type="scientific">Archaeoglobus fulgidus DSM 8774</name>
    <dbReference type="NCBI Taxonomy" id="1344584"/>
    <lineage>
        <taxon>Archaea</taxon>
        <taxon>Methanobacteriati</taxon>
        <taxon>Methanobacteriota</taxon>
        <taxon>Archaeoglobi</taxon>
        <taxon>Archaeoglobales</taxon>
        <taxon>Archaeoglobaceae</taxon>
        <taxon>Archaeoglobus</taxon>
    </lineage>
</organism>